<dbReference type="GO" id="GO:0042910">
    <property type="term" value="F:xenobiotic transmembrane transporter activity"/>
    <property type="evidence" value="ECO:0007669"/>
    <property type="project" value="InterPro"/>
</dbReference>
<evidence type="ECO:0000256" key="5">
    <source>
        <dbReference type="ARBA" id="ARBA00022692"/>
    </source>
</evidence>
<dbReference type="AlphaFoldDB" id="A0A1W6BA47"/>
<sequence length="401" mass="41974">MASSHFRLSVSLALITVLGPSAIDMYLASLPDMAAELGASLTQIQLTLTVFLLAMGLGQLISGPLIDAYGRRTPLLSAILLFIVCSIWASWSDTISALLYARFFQGLAASMTLVVAISTVRDVSSGTQAAKLFAMLMTIEGLAPVLAPAIGGYVDAYAGWSAVMLVLATMGLIAFINSWFNLPESLPPAQRQSLAPSQIFRTYGRLLRDRDFMLPALSLSAAFFFLFIYIGGAPVIYQTHYGLKPDTFGLVFGGTGIAVLLGAITSGRWVMQLSVPAVALRGVLAMAAGTLLAGLSVISGLGLPGVVAGMFIALFGLGIAEATLMSMTMSTQKTALGSAAAVLGALQLILSATATPLAGYLSAKGSMPWLGFLALFGIFVVALTVLSIRWARDDIEYAAGH</sequence>
<evidence type="ECO:0000256" key="3">
    <source>
        <dbReference type="ARBA" id="ARBA00022448"/>
    </source>
</evidence>
<dbReference type="RefSeq" id="WP_085072033.1">
    <property type="nucleotide sequence ID" value="NZ_CP019706.1"/>
</dbReference>
<gene>
    <name evidence="10" type="ORF">B1H58_19315</name>
</gene>
<feature type="transmembrane region" description="Helical" evidence="8">
    <location>
        <begin position="248"/>
        <end position="271"/>
    </location>
</feature>
<feature type="transmembrane region" description="Helical" evidence="8">
    <location>
        <begin position="132"/>
        <end position="154"/>
    </location>
</feature>
<dbReference type="GO" id="GO:1990961">
    <property type="term" value="P:xenobiotic detoxification by transmembrane export across the plasma membrane"/>
    <property type="evidence" value="ECO:0007669"/>
    <property type="project" value="InterPro"/>
</dbReference>
<keyword evidence="5 8" id="KW-0812">Transmembrane</keyword>
<dbReference type="InterPro" id="IPR004812">
    <property type="entry name" value="Efflux_drug-R_Bcr/CmlA"/>
</dbReference>
<dbReference type="Pfam" id="PF07690">
    <property type="entry name" value="MFS_1"/>
    <property type="match status" value="1"/>
</dbReference>
<dbReference type="PANTHER" id="PTHR23502">
    <property type="entry name" value="MAJOR FACILITATOR SUPERFAMILY"/>
    <property type="match status" value="1"/>
</dbReference>
<evidence type="ECO:0000256" key="2">
    <source>
        <dbReference type="ARBA" id="ARBA00006236"/>
    </source>
</evidence>
<dbReference type="NCBIfam" id="TIGR00710">
    <property type="entry name" value="efflux_Bcr_CflA"/>
    <property type="match status" value="1"/>
</dbReference>
<protein>
    <recommendedName>
        <fullName evidence="8">Bcr/CflA family efflux transporter</fullName>
    </recommendedName>
</protein>
<evidence type="ECO:0000256" key="7">
    <source>
        <dbReference type="ARBA" id="ARBA00023136"/>
    </source>
</evidence>
<keyword evidence="7 8" id="KW-0472">Membrane</keyword>
<evidence type="ECO:0000259" key="9">
    <source>
        <dbReference type="PROSITE" id="PS50850"/>
    </source>
</evidence>
<dbReference type="InterPro" id="IPR005829">
    <property type="entry name" value="Sugar_transporter_CS"/>
</dbReference>
<dbReference type="KEGG" id="palh:B1H58_19315"/>
<evidence type="ECO:0000256" key="6">
    <source>
        <dbReference type="ARBA" id="ARBA00022989"/>
    </source>
</evidence>
<dbReference type="OrthoDB" id="9814303at2"/>
<feature type="transmembrane region" description="Helical" evidence="8">
    <location>
        <begin position="97"/>
        <end position="120"/>
    </location>
</feature>
<keyword evidence="4" id="KW-1003">Cell membrane</keyword>
<feature type="transmembrane region" description="Helical" evidence="8">
    <location>
        <begin position="73"/>
        <end position="91"/>
    </location>
</feature>
<proteinExistence type="inferred from homology"/>
<feature type="transmembrane region" description="Helical" evidence="8">
    <location>
        <begin position="305"/>
        <end position="324"/>
    </location>
</feature>
<evidence type="ECO:0000256" key="1">
    <source>
        <dbReference type="ARBA" id="ARBA00004651"/>
    </source>
</evidence>
<evidence type="ECO:0000256" key="8">
    <source>
        <dbReference type="RuleBase" id="RU365088"/>
    </source>
</evidence>
<dbReference type="PANTHER" id="PTHR23502:SF132">
    <property type="entry name" value="POLYAMINE TRANSPORTER 2-RELATED"/>
    <property type="match status" value="1"/>
</dbReference>
<keyword evidence="3 8" id="KW-0813">Transport</keyword>
<feature type="transmembrane region" description="Helical" evidence="8">
    <location>
        <begin position="278"/>
        <end position="299"/>
    </location>
</feature>
<keyword evidence="6 8" id="KW-1133">Transmembrane helix</keyword>
<feature type="transmembrane region" description="Helical" evidence="8">
    <location>
        <begin position="336"/>
        <end position="361"/>
    </location>
</feature>
<evidence type="ECO:0000256" key="4">
    <source>
        <dbReference type="ARBA" id="ARBA00022475"/>
    </source>
</evidence>
<evidence type="ECO:0000313" key="11">
    <source>
        <dbReference type="Proteomes" id="UP000192900"/>
    </source>
</evidence>
<dbReference type="PROSITE" id="PS00216">
    <property type="entry name" value="SUGAR_TRANSPORT_1"/>
    <property type="match status" value="1"/>
</dbReference>
<keyword evidence="11" id="KW-1185">Reference proteome</keyword>
<dbReference type="Gene3D" id="1.20.1720.10">
    <property type="entry name" value="Multidrug resistance protein D"/>
    <property type="match status" value="1"/>
</dbReference>
<dbReference type="STRING" id="1891675.B1H58_19315"/>
<dbReference type="InterPro" id="IPR011701">
    <property type="entry name" value="MFS"/>
</dbReference>
<comment type="subcellular location">
    <subcellularLocation>
        <location evidence="8">Cell inner membrane</location>
        <topology evidence="8">Multi-pass membrane protein</topology>
    </subcellularLocation>
    <subcellularLocation>
        <location evidence="1">Cell membrane</location>
        <topology evidence="1">Multi-pass membrane protein</topology>
    </subcellularLocation>
</comment>
<comment type="similarity">
    <text evidence="2 8">Belongs to the major facilitator superfamily. Bcr/CmlA family.</text>
</comment>
<dbReference type="Proteomes" id="UP000192900">
    <property type="component" value="Chromosome"/>
</dbReference>
<accession>A0A1W6BA47</accession>
<organism evidence="10 11">
    <name type="scientific">Pantoea alhagi</name>
    <dbReference type="NCBI Taxonomy" id="1891675"/>
    <lineage>
        <taxon>Bacteria</taxon>
        <taxon>Pseudomonadati</taxon>
        <taxon>Pseudomonadota</taxon>
        <taxon>Gammaproteobacteria</taxon>
        <taxon>Enterobacterales</taxon>
        <taxon>Erwiniaceae</taxon>
        <taxon>Pantoea</taxon>
    </lineage>
</organism>
<reference evidence="10 11" key="1">
    <citation type="submission" date="2017-02" db="EMBL/GenBank/DDBJ databases">
        <title>Complete genome sequence of the drought resistance-promoting endophyte Pantoea alhagi LTYR-11Z.</title>
        <authorList>
            <person name="Zhang L."/>
        </authorList>
    </citation>
    <scope>NUCLEOTIDE SEQUENCE [LARGE SCALE GENOMIC DNA]</scope>
    <source>
        <strain evidence="10 11">LTYR-11Z</strain>
    </source>
</reference>
<dbReference type="PROSITE" id="PS50850">
    <property type="entry name" value="MFS"/>
    <property type="match status" value="1"/>
</dbReference>
<feature type="transmembrane region" description="Helical" evidence="8">
    <location>
        <begin position="160"/>
        <end position="182"/>
    </location>
</feature>
<evidence type="ECO:0000313" key="10">
    <source>
        <dbReference type="EMBL" id="ARJ43985.1"/>
    </source>
</evidence>
<keyword evidence="8" id="KW-0997">Cell inner membrane</keyword>
<feature type="transmembrane region" description="Helical" evidence="8">
    <location>
        <begin position="367"/>
        <end position="388"/>
    </location>
</feature>
<name>A0A1W6BA47_9GAMM</name>
<dbReference type="InterPro" id="IPR036259">
    <property type="entry name" value="MFS_trans_sf"/>
</dbReference>
<dbReference type="SUPFAM" id="SSF103473">
    <property type="entry name" value="MFS general substrate transporter"/>
    <property type="match status" value="1"/>
</dbReference>
<dbReference type="InterPro" id="IPR020846">
    <property type="entry name" value="MFS_dom"/>
</dbReference>
<feature type="transmembrane region" description="Helical" evidence="8">
    <location>
        <begin position="46"/>
        <end position="66"/>
    </location>
</feature>
<dbReference type="GO" id="GO:0005886">
    <property type="term" value="C:plasma membrane"/>
    <property type="evidence" value="ECO:0007669"/>
    <property type="project" value="UniProtKB-SubCell"/>
</dbReference>
<comment type="caution">
    <text evidence="8">Lacks conserved residue(s) required for the propagation of feature annotation.</text>
</comment>
<feature type="transmembrane region" description="Helical" evidence="8">
    <location>
        <begin position="212"/>
        <end position="236"/>
    </location>
</feature>
<dbReference type="CDD" id="cd17320">
    <property type="entry name" value="MFS_MdfA_MDR_like"/>
    <property type="match status" value="1"/>
</dbReference>
<feature type="domain" description="Major facilitator superfamily (MFS) profile" evidence="9">
    <location>
        <begin position="1"/>
        <end position="389"/>
    </location>
</feature>
<dbReference type="EMBL" id="CP019706">
    <property type="protein sequence ID" value="ARJ43985.1"/>
    <property type="molecule type" value="Genomic_DNA"/>
</dbReference>